<dbReference type="KEGG" id="fcy:FRACYDRAFT_236656"/>
<feature type="compositionally biased region" description="Low complexity" evidence="1">
    <location>
        <begin position="802"/>
        <end position="811"/>
    </location>
</feature>
<feature type="region of interest" description="Disordered" evidence="1">
    <location>
        <begin position="750"/>
        <end position="811"/>
    </location>
</feature>
<accession>A0A1E7FJL7</accession>
<organism evidence="2 3">
    <name type="scientific">Fragilariopsis cylindrus CCMP1102</name>
    <dbReference type="NCBI Taxonomy" id="635003"/>
    <lineage>
        <taxon>Eukaryota</taxon>
        <taxon>Sar</taxon>
        <taxon>Stramenopiles</taxon>
        <taxon>Ochrophyta</taxon>
        <taxon>Bacillariophyta</taxon>
        <taxon>Bacillariophyceae</taxon>
        <taxon>Bacillariophycidae</taxon>
        <taxon>Bacillariales</taxon>
        <taxon>Bacillariaceae</taxon>
        <taxon>Fragilariopsis</taxon>
    </lineage>
</organism>
<feature type="compositionally biased region" description="Basic and acidic residues" evidence="1">
    <location>
        <begin position="45"/>
        <end position="59"/>
    </location>
</feature>
<evidence type="ECO:0000313" key="3">
    <source>
        <dbReference type="Proteomes" id="UP000095751"/>
    </source>
</evidence>
<dbReference type="EMBL" id="KV784356">
    <property type="protein sequence ID" value="OEU18379.1"/>
    <property type="molecule type" value="Genomic_DNA"/>
</dbReference>
<sequence>MSATGEDFAAAEEGRDVSSSSSLKENDDGNDDNVEKATSGRKGSRGYEEKEQKETLVVGDHDDPVTVVVVAEVVRNEQQVAVAVTSERFTPTSEKLLDASAALSSDEGEKGEGEVVVVGGGDHKNDIVDDEEVEETVGAVAAKVVVAGEGEGENEQEEVAEVGVTANAAVGIPAPTKDEVGDVAVAVAAAAVAVAAPPNNGGDEQIVVAMEVEPAAAVAAPGNEEAAIGEGVEAVYIAPFGRGSKINGKKQKYRNGTSITMQFEDDWSDGEHKDGVIVGYDCFNSCDCDMGICQQWNYMKHWGKLIEVHDGDDNDDLFGDHGENRARILRGCKRFIEDTTGAYAVDWDVFLTDLNRVPKIASINILSGGNYFGFTYDAYDDPCMNVLFLAIITECPNNVIKKLLELYSKAIDNHFIGQHEYKGFYEEWMVANPEGFFNIDPEILRVLLQHTKNHEEAFCFGYFENEFGLAPINQFLQRYQASITPDNNVVISPHVKVILEESCYIVSQLLAKEFMPRKSVLPFVEDGAGIGSLVLRFALECAAKNIEKCFNSKIQPLFDHNGGCDIYKSLLEIMIEYLGDDVDNRDLFHRYMKVYMTESNNDSISLVNCVLDSLPKQNSLYFWRMFWDIFEEDEWEGEDATASPRHPLFTAIRLECQYEIISDIFTKDPSILVSLDNYESLPPFAIVAATRSYKDYIHPKKGYCCSYKKRCNSKPTQAIICGTCTEVDSGNNNDLDATYELLRMNPAVIGNLFSPPPPPQTASGNDKKKNRKRSSINTRIVDDEKTTTQPLLRPSNKRVKKSSNNNNNSNL</sequence>
<reference evidence="2 3" key="1">
    <citation type="submission" date="2016-09" db="EMBL/GenBank/DDBJ databases">
        <title>Extensive genetic diversity and differential bi-allelic expression allows diatom success in the polar Southern Ocean.</title>
        <authorList>
            <consortium name="DOE Joint Genome Institute"/>
            <person name="Mock T."/>
            <person name="Otillar R.P."/>
            <person name="Strauss J."/>
            <person name="Dupont C."/>
            <person name="Frickenhaus S."/>
            <person name="Maumus F."/>
            <person name="Mcmullan M."/>
            <person name="Sanges R."/>
            <person name="Schmutz J."/>
            <person name="Toseland A."/>
            <person name="Valas R."/>
            <person name="Veluchamy A."/>
            <person name="Ward B.J."/>
            <person name="Allen A."/>
            <person name="Barry K."/>
            <person name="Falciatore A."/>
            <person name="Ferrante M."/>
            <person name="Fortunato A.E."/>
            <person name="Gloeckner G."/>
            <person name="Gruber A."/>
            <person name="Hipkin R."/>
            <person name="Janech M."/>
            <person name="Kroth P."/>
            <person name="Leese F."/>
            <person name="Lindquist E."/>
            <person name="Lyon B.R."/>
            <person name="Martin J."/>
            <person name="Mayer C."/>
            <person name="Parker M."/>
            <person name="Quesneville H."/>
            <person name="Raymond J."/>
            <person name="Uhlig C."/>
            <person name="Valentin K.U."/>
            <person name="Worden A.Z."/>
            <person name="Armbrust E.V."/>
            <person name="Bowler C."/>
            <person name="Green B."/>
            <person name="Moulton V."/>
            <person name="Van Oosterhout C."/>
            <person name="Grigoriev I."/>
        </authorList>
    </citation>
    <scope>NUCLEOTIDE SEQUENCE [LARGE SCALE GENOMIC DNA]</scope>
    <source>
        <strain evidence="2 3">CCMP1102</strain>
    </source>
</reference>
<protein>
    <submittedName>
        <fullName evidence="2">Uncharacterized protein</fullName>
    </submittedName>
</protein>
<evidence type="ECO:0000313" key="2">
    <source>
        <dbReference type="EMBL" id="OEU18379.1"/>
    </source>
</evidence>
<gene>
    <name evidence="2" type="ORF">FRACYDRAFT_236656</name>
</gene>
<dbReference type="Proteomes" id="UP000095751">
    <property type="component" value="Unassembled WGS sequence"/>
</dbReference>
<feature type="region of interest" description="Disordered" evidence="1">
    <location>
        <begin position="1"/>
        <end position="59"/>
    </location>
</feature>
<evidence type="ECO:0000256" key="1">
    <source>
        <dbReference type="SAM" id="MobiDB-lite"/>
    </source>
</evidence>
<name>A0A1E7FJL7_9STRA</name>
<dbReference type="AlphaFoldDB" id="A0A1E7FJL7"/>
<dbReference type="InParanoid" id="A0A1E7FJL7"/>
<proteinExistence type="predicted"/>
<keyword evidence="3" id="KW-1185">Reference proteome</keyword>